<dbReference type="InterPro" id="IPR036465">
    <property type="entry name" value="vWFA_dom_sf"/>
</dbReference>
<comment type="caution">
    <text evidence="3">The sequence shown here is derived from an EMBL/GenBank/DDBJ whole genome shotgun (WGS) entry which is preliminary data.</text>
</comment>
<proteinExistence type="predicted"/>
<accession>A0A2P7SF90</accession>
<dbReference type="InterPro" id="IPR002035">
    <property type="entry name" value="VWF_A"/>
</dbReference>
<dbReference type="OrthoDB" id="7522752at2"/>
<feature type="domain" description="VWFA" evidence="2">
    <location>
        <begin position="147"/>
        <end position="210"/>
    </location>
</feature>
<evidence type="ECO:0000313" key="4">
    <source>
        <dbReference type="Proteomes" id="UP000241229"/>
    </source>
</evidence>
<dbReference type="Pfam" id="PF13400">
    <property type="entry name" value="Tad"/>
    <property type="match status" value="1"/>
</dbReference>
<keyword evidence="1" id="KW-0812">Transmembrane</keyword>
<keyword evidence="1" id="KW-1133">Transmembrane helix</keyword>
<dbReference type="Proteomes" id="UP000241229">
    <property type="component" value="Unassembled WGS sequence"/>
</dbReference>
<sequence length="626" mass="67898">MLRKFWADRRGNYAMLTAIAMVPLMGGLAVAIDYSEMTRERSQALNALDAAALATARAYQAGTPEEQLPAFAEEFFRINSNGLDMSKVDLTLALPNADTGGGTVKLTADLKYSPHFLPVLTSLLGKNAVTEIDLGAFSEVQLKNTLEVALVLDNSGSMSDKGGSSNQLRIDLLKAAAKELVSTLAKQGEQMKQVSQPVQFSVVPFASSVNVGSGYEEATWMDRDGISPIHHENFDWSTMSKAKNVNKYVENVGGVWYRRGKDWGTQENGKITRFTMYKEMQHYSCTATNWNGSCRTWSTTAVKFANWKGCVEARPSPYNVDDTPPSSATPATLFVPMFAPDESSVDANPENSWWPDGSITGTTNHVARQSFMPKYFPGTPPQIASSETTDGPNKSCSTTAITPLTDVSVAAGKAVIDAAIDGMQPNGATNVPEGMAWGWRTVSSGAPFTEGRPESEKGNDKVVIVVTDGANTYYTPGSLGDWEGRYSDGAGNKSVYSALGYVKLVTPGYTTNLGRMFQGTSSSISNTNYDNANYTAAMNEHFKKLCDNAKAKKIMVMTVALDLSNSKPAEKTQIEMLKKCASDSRFRKDPDDPSKPAKLFWNSTGKTLSDDFKKIGDELSNLRIVG</sequence>
<organism evidence="3 4">
    <name type="scientific">Kumtagia ephedrae</name>
    <dbReference type="NCBI Taxonomy" id="2116701"/>
    <lineage>
        <taxon>Bacteria</taxon>
        <taxon>Pseudomonadati</taxon>
        <taxon>Pseudomonadota</taxon>
        <taxon>Alphaproteobacteria</taxon>
        <taxon>Hyphomicrobiales</taxon>
        <taxon>Phyllobacteriaceae</taxon>
        <taxon>Kumtagia</taxon>
    </lineage>
</organism>
<dbReference type="EMBL" id="PXYK01000008">
    <property type="protein sequence ID" value="PSJ61176.1"/>
    <property type="molecule type" value="Genomic_DNA"/>
</dbReference>
<evidence type="ECO:0000256" key="1">
    <source>
        <dbReference type="SAM" id="Phobius"/>
    </source>
</evidence>
<keyword evidence="4" id="KW-1185">Reference proteome</keyword>
<keyword evidence="1" id="KW-0472">Membrane</keyword>
<dbReference type="Gene3D" id="3.40.50.410">
    <property type="entry name" value="von Willebrand factor, type A domain"/>
    <property type="match status" value="2"/>
</dbReference>
<reference evidence="3 4" key="1">
    <citation type="submission" date="2018-03" db="EMBL/GenBank/DDBJ databases">
        <title>The draft genome of Mesorhizobium sp. 6GN-30.</title>
        <authorList>
            <person name="Liu L."/>
            <person name="Li L."/>
            <person name="Wang T."/>
            <person name="Zhang X."/>
            <person name="Liang L."/>
        </authorList>
    </citation>
    <scope>NUCLEOTIDE SEQUENCE [LARGE SCALE GENOMIC DNA]</scope>
    <source>
        <strain evidence="3 4">6GN30</strain>
    </source>
</reference>
<dbReference type="AlphaFoldDB" id="A0A2P7SF90"/>
<gene>
    <name evidence="3" type="ORF">C7I84_10375</name>
</gene>
<evidence type="ECO:0000259" key="2">
    <source>
        <dbReference type="PROSITE" id="PS50234"/>
    </source>
</evidence>
<feature type="transmembrane region" description="Helical" evidence="1">
    <location>
        <begin position="12"/>
        <end position="32"/>
    </location>
</feature>
<dbReference type="SUPFAM" id="SSF53300">
    <property type="entry name" value="vWA-like"/>
    <property type="match status" value="1"/>
</dbReference>
<dbReference type="PROSITE" id="PS50234">
    <property type="entry name" value="VWFA"/>
    <property type="match status" value="1"/>
</dbReference>
<evidence type="ECO:0000313" key="3">
    <source>
        <dbReference type="EMBL" id="PSJ61176.1"/>
    </source>
</evidence>
<name>A0A2P7SF90_9HYPH</name>
<protein>
    <recommendedName>
        <fullName evidence="2">VWFA domain-containing protein</fullName>
    </recommendedName>
</protein>
<dbReference type="InterPro" id="IPR028087">
    <property type="entry name" value="Tad_N"/>
</dbReference>
<dbReference type="CDD" id="cd00198">
    <property type="entry name" value="vWFA"/>
    <property type="match status" value="1"/>
</dbReference>